<dbReference type="EMBL" id="CDMZ01000330">
    <property type="protein sequence ID" value="CEM11945.1"/>
    <property type="molecule type" value="Genomic_DNA"/>
</dbReference>
<organism evidence="1">
    <name type="scientific">Chromera velia CCMP2878</name>
    <dbReference type="NCBI Taxonomy" id="1169474"/>
    <lineage>
        <taxon>Eukaryota</taxon>
        <taxon>Sar</taxon>
        <taxon>Alveolata</taxon>
        <taxon>Colpodellida</taxon>
        <taxon>Chromeraceae</taxon>
        <taxon>Chromera</taxon>
    </lineage>
</organism>
<sequence>MKLSKPKGDPLVLGCLAALGAAGYFLYDRFCKSGKKEKTEESRENGKETVFVLMCQRLFTGCRIEGFQGQIRIFKERQRALDAAFELATSCANSNALPVRNETGEYVGEASGGYEEWPDFRISVSEAVLDLSAESGEIATFEYHDGGFGPVF</sequence>
<gene>
    <name evidence="1" type="ORF">Cvel_3279</name>
</gene>
<protein>
    <submittedName>
        <fullName evidence="1">Uncharacterized protein</fullName>
    </submittedName>
</protein>
<reference evidence="1" key="1">
    <citation type="submission" date="2014-11" db="EMBL/GenBank/DDBJ databases">
        <authorList>
            <person name="Otto D Thomas"/>
            <person name="Naeem Raeece"/>
        </authorList>
    </citation>
    <scope>NUCLEOTIDE SEQUENCE</scope>
</reference>
<proteinExistence type="predicted"/>
<accession>A0A0G4FGI0</accession>
<dbReference type="AlphaFoldDB" id="A0A0G4FGI0"/>
<evidence type="ECO:0000313" key="1">
    <source>
        <dbReference type="EMBL" id="CEM11945.1"/>
    </source>
</evidence>
<name>A0A0G4FGI0_9ALVE</name>
<dbReference type="VEuPathDB" id="CryptoDB:Cvel_3279"/>